<dbReference type="PROSITE" id="PS00018">
    <property type="entry name" value="EF_HAND_1"/>
    <property type="match status" value="1"/>
</dbReference>
<dbReference type="Pfam" id="PF01023">
    <property type="entry name" value="S_100"/>
    <property type="match status" value="1"/>
</dbReference>
<gene>
    <name evidence="8" type="primary">LOC140702863</name>
</gene>
<dbReference type="PROSITE" id="PS50222">
    <property type="entry name" value="EF_HAND_2"/>
    <property type="match status" value="1"/>
</dbReference>
<dbReference type="PANTHER" id="PTHR11639:SF59">
    <property type="entry name" value="PROTEIN S100-A2"/>
    <property type="match status" value="1"/>
</dbReference>
<dbReference type="SMART" id="SM01394">
    <property type="entry name" value="S_100"/>
    <property type="match status" value="1"/>
</dbReference>
<evidence type="ECO:0000256" key="1">
    <source>
        <dbReference type="ARBA" id="ARBA00007323"/>
    </source>
</evidence>
<dbReference type="InterPro" id="IPR013787">
    <property type="entry name" value="S100_Ca-bd_sub"/>
</dbReference>
<evidence type="ECO:0000256" key="2">
    <source>
        <dbReference type="ARBA" id="ARBA00022723"/>
    </source>
</evidence>
<evidence type="ECO:0000259" key="6">
    <source>
        <dbReference type="PROSITE" id="PS50222"/>
    </source>
</evidence>
<keyword evidence="3 4" id="KW-0106">Calcium</keyword>
<comment type="similarity">
    <text evidence="1 4">Belongs to the S-100 family.</text>
</comment>
<dbReference type="SUPFAM" id="SSF47473">
    <property type="entry name" value="EF-hand"/>
    <property type="match status" value="1"/>
</dbReference>
<dbReference type="Gene3D" id="1.10.238.10">
    <property type="entry name" value="EF-hand"/>
    <property type="match status" value="1"/>
</dbReference>
<protein>
    <recommendedName>
        <fullName evidence="4">Protein S100</fullName>
    </recommendedName>
    <alternativeName>
        <fullName evidence="4">S100 calcium-binding protein</fullName>
    </alternativeName>
</protein>
<dbReference type="Proteomes" id="UP001652642">
    <property type="component" value="Chromosome 15"/>
</dbReference>
<keyword evidence="2 4" id="KW-0479">Metal-binding</keyword>
<accession>A0ABM5F533</accession>
<reference evidence="8" key="1">
    <citation type="submission" date="2025-08" db="UniProtKB">
        <authorList>
            <consortium name="RefSeq"/>
        </authorList>
    </citation>
    <scope>IDENTIFICATION</scope>
</reference>
<feature type="region of interest" description="Disordered" evidence="5">
    <location>
        <begin position="99"/>
        <end position="144"/>
    </location>
</feature>
<evidence type="ECO:0000313" key="7">
    <source>
        <dbReference type="Proteomes" id="UP001652642"/>
    </source>
</evidence>
<dbReference type="RefSeq" id="XP_072840512.1">
    <property type="nucleotide sequence ID" value="XM_072984411.1"/>
</dbReference>
<dbReference type="InterPro" id="IPR002048">
    <property type="entry name" value="EF_hand_dom"/>
</dbReference>
<evidence type="ECO:0000313" key="8">
    <source>
        <dbReference type="RefSeq" id="XP_072840512.1"/>
    </source>
</evidence>
<sequence length="144" mass="16154">MEDLHSLGKALGVLACTFQRYCRGEGTRNTLSLGGMKALLENELPSLQLLEIKDRALDELLVLLDENQDRRVDFEEYIRFVTSACTFFHDFFNESPAVQPRVTADRDGARDPQGAGVCSEVRPESREGESEDLDAAEKEKDESL</sequence>
<dbReference type="InterPro" id="IPR018247">
    <property type="entry name" value="EF_Hand_1_Ca_BS"/>
</dbReference>
<dbReference type="PANTHER" id="PTHR11639">
    <property type="entry name" value="S100 CALCIUM-BINDING PROTEIN"/>
    <property type="match status" value="1"/>
</dbReference>
<dbReference type="GeneID" id="140702863"/>
<evidence type="ECO:0000256" key="5">
    <source>
        <dbReference type="SAM" id="MobiDB-lite"/>
    </source>
</evidence>
<name>A0ABM5F533_9SAUR</name>
<feature type="compositionally biased region" description="Basic and acidic residues" evidence="5">
    <location>
        <begin position="135"/>
        <end position="144"/>
    </location>
</feature>
<dbReference type="InterPro" id="IPR001751">
    <property type="entry name" value="S100/CaBP7/8-like_CS"/>
</dbReference>
<dbReference type="InterPro" id="IPR011992">
    <property type="entry name" value="EF-hand-dom_pair"/>
</dbReference>
<dbReference type="PROSITE" id="PS00303">
    <property type="entry name" value="S100_CABP"/>
    <property type="match status" value="1"/>
</dbReference>
<feature type="domain" description="EF-hand" evidence="6">
    <location>
        <begin position="52"/>
        <end position="87"/>
    </location>
</feature>
<evidence type="ECO:0000256" key="3">
    <source>
        <dbReference type="ARBA" id="ARBA00022837"/>
    </source>
</evidence>
<evidence type="ECO:0000256" key="4">
    <source>
        <dbReference type="RuleBase" id="RU361184"/>
    </source>
</evidence>
<organism evidence="7 8">
    <name type="scientific">Pogona vitticeps</name>
    <name type="common">central bearded dragon</name>
    <dbReference type="NCBI Taxonomy" id="103695"/>
    <lineage>
        <taxon>Eukaryota</taxon>
        <taxon>Metazoa</taxon>
        <taxon>Chordata</taxon>
        <taxon>Craniata</taxon>
        <taxon>Vertebrata</taxon>
        <taxon>Euteleostomi</taxon>
        <taxon>Lepidosauria</taxon>
        <taxon>Squamata</taxon>
        <taxon>Bifurcata</taxon>
        <taxon>Unidentata</taxon>
        <taxon>Episquamata</taxon>
        <taxon>Toxicofera</taxon>
        <taxon>Iguania</taxon>
        <taxon>Acrodonta</taxon>
        <taxon>Agamidae</taxon>
        <taxon>Amphibolurinae</taxon>
        <taxon>Pogona</taxon>
    </lineage>
</organism>
<proteinExistence type="inferred from homology"/>
<keyword evidence="7" id="KW-1185">Reference proteome</keyword>